<dbReference type="EMBL" id="QXDJ01000005">
    <property type="protein sequence ID" value="RII32982.1"/>
    <property type="molecule type" value="Genomic_DNA"/>
</dbReference>
<dbReference type="InterPro" id="IPR013494">
    <property type="entry name" value="CHP02678"/>
</dbReference>
<evidence type="ECO:0000313" key="2">
    <source>
        <dbReference type="Proteomes" id="UP000265930"/>
    </source>
</evidence>
<name>A0A399ING8_9CLOT</name>
<dbReference type="AlphaFoldDB" id="A0A399ING8"/>
<reference evidence="1 2" key="1">
    <citation type="submission" date="2018-08" db="EMBL/GenBank/DDBJ databases">
        <title>Genome of Clostridium chromiireducens C1, DSM12136.</title>
        <authorList>
            <person name="Xing M."/>
            <person name="Wei Y."/>
            <person name="Ang E.L."/>
            <person name="Zhao H."/>
            <person name="Zhang Y."/>
        </authorList>
    </citation>
    <scope>NUCLEOTIDE SEQUENCE [LARGE SCALE GENOMIC DNA]</scope>
    <source>
        <strain evidence="1 2">C1</strain>
    </source>
</reference>
<accession>A0A399ING8</accession>
<organism evidence="1 2">
    <name type="scientific">Clostridium chromiireducens</name>
    <dbReference type="NCBI Taxonomy" id="225345"/>
    <lineage>
        <taxon>Bacteria</taxon>
        <taxon>Bacillati</taxon>
        <taxon>Bacillota</taxon>
        <taxon>Clostridia</taxon>
        <taxon>Eubacteriales</taxon>
        <taxon>Clostridiaceae</taxon>
        <taxon>Clostridium</taxon>
    </lineage>
</organism>
<dbReference type="Pfam" id="PF09661">
    <property type="entry name" value="DUF2398"/>
    <property type="match status" value="1"/>
</dbReference>
<comment type="caution">
    <text evidence="1">The sequence shown here is derived from an EMBL/GenBank/DDBJ whole genome shotgun (WGS) entry which is preliminary data.</text>
</comment>
<dbReference type="NCBIfam" id="TIGR02678">
    <property type="entry name" value="TIGR02678 family protein"/>
    <property type="match status" value="1"/>
</dbReference>
<sequence>MKFTQLLENYIILKEKDRDLYYDIIDNIDNYREFINDNLSYNLIIKEDFIKLEKIPAIPKSWMGIQSFNNKKEYIFFLLILMYLEDKNKEEQFILSNVTEYIEHNYPGEKIEWTVFKNRKSLITVLKFSLELGIIKKNDGEEEDFNKSENGEILYESTGISRYVVRRFNREIFDSESYSELLEDAVEGISTDKGIIRKNRVFRELTLSPIVYNNENSSDYEYIKNYRNSIKSIFEKYLEWDIHIHKNGAMAVIKNANEIKDTFPSGKGESAITLFVNRKIKSMIKDEKLVINEKDTIIIEEEFFDEILLEVKKEHGHGFTKAFRDALDSYYLREIKSFMEEYYLINVKDGYVELMPLIVKVTGKYPDDYRHMKENNNADLP</sequence>
<protein>
    <submittedName>
        <fullName evidence="1">TIGR02678 family protein</fullName>
    </submittedName>
</protein>
<evidence type="ECO:0000313" key="1">
    <source>
        <dbReference type="EMBL" id="RII32982.1"/>
    </source>
</evidence>
<proteinExistence type="predicted"/>
<dbReference type="RefSeq" id="WP_119367672.1">
    <property type="nucleotide sequence ID" value="NZ_QXDJ01000005.1"/>
</dbReference>
<gene>
    <name evidence="1" type="ORF">D2A34_19295</name>
</gene>
<dbReference type="Proteomes" id="UP000265930">
    <property type="component" value="Unassembled WGS sequence"/>
</dbReference>